<dbReference type="SUPFAM" id="SSF53474">
    <property type="entry name" value="alpha/beta-Hydrolases"/>
    <property type="match status" value="1"/>
</dbReference>
<dbReference type="PANTHER" id="PTHR43775">
    <property type="entry name" value="FATTY ACID SYNTHASE"/>
    <property type="match status" value="1"/>
</dbReference>
<dbReference type="InterPro" id="IPR013149">
    <property type="entry name" value="ADH-like_C"/>
</dbReference>
<dbReference type="GO" id="GO:0004312">
    <property type="term" value="F:fatty acid synthase activity"/>
    <property type="evidence" value="ECO:0007669"/>
    <property type="project" value="TreeGrafter"/>
</dbReference>
<dbReference type="Gene3D" id="3.40.50.1820">
    <property type="entry name" value="alpha/beta hydrolase"/>
    <property type="match status" value="1"/>
</dbReference>
<name>A0AA36IY64_9DINO</name>
<dbReference type="EMBL" id="CAUJNA010003218">
    <property type="protein sequence ID" value="CAJ1396115.1"/>
    <property type="molecule type" value="Genomic_DNA"/>
</dbReference>
<dbReference type="Gene3D" id="1.10.1200.10">
    <property type="entry name" value="ACP-like"/>
    <property type="match status" value="1"/>
</dbReference>
<dbReference type="GO" id="GO:0031177">
    <property type="term" value="F:phosphopantetheine binding"/>
    <property type="evidence" value="ECO:0007669"/>
    <property type="project" value="InterPro"/>
</dbReference>
<gene>
    <name evidence="5" type="ORF">EVOR1521_LOCUS20392</name>
</gene>
<dbReference type="SMART" id="SM00829">
    <property type="entry name" value="PKS_ER"/>
    <property type="match status" value="1"/>
</dbReference>
<dbReference type="Pfam" id="PF00107">
    <property type="entry name" value="ADH_zinc_N"/>
    <property type="match status" value="1"/>
</dbReference>
<evidence type="ECO:0000256" key="3">
    <source>
        <dbReference type="SAM" id="MobiDB-lite"/>
    </source>
</evidence>
<dbReference type="SUPFAM" id="SSF50129">
    <property type="entry name" value="GroES-like"/>
    <property type="match status" value="1"/>
</dbReference>
<dbReference type="PROSITE" id="PS50075">
    <property type="entry name" value="CARRIER"/>
    <property type="match status" value="1"/>
</dbReference>
<dbReference type="Gene3D" id="3.90.180.10">
    <property type="entry name" value="Medium-chain alcohol dehydrogenases, catalytic domain"/>
    <property type="match status" value="1"/>
</dbReference>
<reference evidence="5" key="1">
    <citation type="submission" date="2023-08" db="EMBL/GenBank/DDBJ databases">
        <authorList>
            <person name="Chen Y."/>
            <person name="Shah S."/>
            <person name="Dougan E. K."/>
            <person name="Thang M."/>
            <person name="Chan C."/>
        </authorList>
    </citation>
    <scope>NUCLEOTIDE SEQUENCE</scope>
</reference>
<dbReference type="AlphaFoldDB" id="A0AA36IY64"/>
<dbReference type="CDD" id="cd05195">
    <property type="entry name" value="enoyl_red"/>
    <property type="match status" value="1"/>
</dbReference>
<sequence length="1139" mass="121717">MAGTQPVRQAGDSGRRLVLGSAGGLELLKSADARKEEMPMEEEAVSALLQAEPWSAVIFADGLLRDSAWALKASQDALPGGGKSDVAVLERAMVLAKAAAKLGTKAPLVVFATWGSQPETKGQGVPDHSGLWGFARALRMEYPGSLKLNCVDLDPSKEDLWAQLRDLPEEEEVALRESEQRAARLARSAVKFSGAVRLNMPARGSLTGLRCVPQADSAVRSAPAPGMAQLRIRAVGLNFRDVLNVMGLYPGDPGPPGADCGATVIGLGDNVAHLQLAEDVFGESPGCLSTYNTSSAALLSQKPSSWTHEEACCMPVIFVTVEEALGDLAQLKKGERVLIHAAAGGVGLVAIQYAQFVGAEVYATAGAEEKHEFLRGLGVKYITSSRNGSKFEEDMKRFMQEQGADGIDVVLNSLSHDDYIGRSLALLKPGGRFVEIGKRGIWSHQQMFDARPDVMYEKIAADTMMEKEPWRYNAYLKRLKERVDQKALRPINMHIFEGMERGVQALQFLQRANNIGKVVISSPSRLQCSEGWPLLSGGLGALGVVTGLFLVEEGAKGLVLTSRSGQPAKDVGPQWSWLQKSSVELCIERCDVGSESSVVALRDALKKRGAALGGLMHLAGVLADGVLPSLTRESLDKSYGPKVHGLLHLCRLLDFQKTSPHLLFSSTSALFGSPGQANYSASNSVLDSLAPFWSAQDPESAIFRNARSVQWGPWAEVGMAVQANTLGRAKSMGVGALSNSQGLAVMSSILCSSNLVVGAVPVRWGKYLKSAYPQVPSFLKDFEAEAKREAAEARAARGETSGGGASAALAGLSGEERLQAVQLSLRDLAREVIASENLEADNPLMESGMDSLSGVEFRNRLQTEFEGVNLPNSMVFDYPTVSELAGYINSQLSDVPATSGTSAAPSAPKSTSSDSFVEPLNSHCAGGIESADSRPIFLVPGAGMQAGSFRSLSSRLGLPSYGLTWPMGVARSEWPSSLQDLAKHFFKEIQKVQPTGPYLLAGHSFGANVCLEMASVAAQQGQQVAMVVLLDPRSLLPLQVDVQKAFENSGLAESLALLCQTLPQNEATKYEELLSTLRDTDPQNRDEAIKKALNPSALASLEHLHETTQWYSSLLQTGSAPEVPQQTRVAVLRAPMAAA</sequence>
<dbReference type="GO" id="GO:0006633">
    <property type="term" value="P:fatty acid biosynthetic process"/>
    <property type="evidence" value="ECO:0007669"/>
    <property type="project" value="TreeGrafter"/>
</dbReference>
<dbReference type="PANTHER" id="PTHR43775:SF37">
    <property type="entry name" value="SI:DKEY-61P9.11"/>
    <property type="match status" value="1"/>
</dbReference>
<dbReference type="InterPro" id="IPR029058">
    <property type="entry name" value="AB_hydrolase_fold"/>
</dbReference>
<dbReference type="SMART" id="SM00823">
    <property type="entry name" value="PKS_PP"/>
    <property type="match status" value="1"/>
</dbReference>
<dbReference type="InterPro" id="IPR057326">
    <property type="entry name" value="KR_dom"/>
</dbReference>
<dbReference type="SUPFAM" id="SSF47336">
    <property type="entry name" value="ACP-like"/>
    <property type="match status" value="1"/>
</dbReference>
<dbReference type="InterPro" id="IPR036736">
    <property type="entry name" value="ACP-like_sf"/>
</dbReference>
<feature type="region of interest" description="Disordered" evidence="3">
    <location>
        <begin position="895"/>
        <end position="916"/>
    </location>
</feature>
<dbReference type="InterPro" id="IPR013968">
    <property type="entry name" value="PKS_KR"/>
</dbReference>
<proteinExistence type="predicted"/>
<dbReference type="Gene3D" id="3.40.50.720">
    <property type="entry name" value="NAD(P)-binding Rossmann-like Domain"/>
    <property type="match status" value="3"/>
</dbReference>
<dbReference type="Proteomes" id="UP001178507">
    <property type="component" value="Unassembled WGS sequence"/>
</dbReference>
<keyword evidence="1" id="KW-0596">Phosphopantetheine</keyword>
<dbReference type="InterPro" id="IPR009081">
    <property type="entry name" value="PP-bd_ACP"/>
</dbReference>
<dbReference type="SUPFAM" id="SSF51735">
    <property type="entry name" value="NAD(P)-binding Rossmann-fold domains"/>
    <property type="match status" value="3"/>
</dbReference>
<dbReference type="Pfam" id="PF00975">
    <property type="entry name" value="Thioesterase"/>
    <property type="match status" value="1"/>
</dbReference>
<evidence type="ECO:0000313" key="5">
    <source>
        <dbReference type="EMBL" id="CAJ1396115.1"/>
    </source>
</evidence>
<evidence type="ECO:0000313" key="6">
    <source>
        <dbReference type="Proteomes" id="UP001178507"/>
    </source>
</evidence>
<accession>A0AA36IY64</accession>
<dbReference type="InterPro" id="IPR050091">
    <property type="entry name" value="PKS_NRPS_Biosynth_Enz"/>
</dbReference>
<dbReference type="InterPro" id="IPR036291">
    <property type="entry name" value="NAD(P)-bd_dom_sf"/>
</dbReference>
<dbReference type="InterPro" id="IPR001031">
    <property type="entry name" value="Thioesterase"/>
</dbReference>
<evidence type="ECO:0000256" key="2">
    <source>
        <dbReference type="ARBA" id="ARBA00022553"/>
    </source>
</evidence>
<keyword evidence="2" id="KW-0597">Phosphoprotein</keyword>
<dbReference type="Pfam" id="PF00550">
    <property type="entry name" value="PP-binding"/>
    <property type="match status" value="1"/>
</dbReference>
<dbReference type="SMART" id="SM00822">
    <property type="entry name" value="PKS_KR"/>
    <property type="match status" value="1"/>
</dbReference>
<dbReference type="Pfam" id="PF08659">
    <property type="entry name" value="KR"/>
    <property type="match status" value="1"/>
</dbReference>
<protein>
    <recommendedName>
        <fullName evidence="4">Carrier domain-containing protein</fullName>
    </recommendedName>
</protein>
<evidence type="ECO:0000256" key="1">
    <source>
        <dbReference type="ARBA" id="ARBA00022450"/>
    </source>
</evidence>
<dbReference type="InterPro" id="IPR020843">
    <property type="entry name" value="ER"/>
</dbReference>
<dbReference type="InterPro" id="IPR011032">
    <property type="entry name" value="GroES-like_sf"/>
</dbReference>
<evidence type="ECO:0000259" key="4">
    <source>
        <dbReference type="PROSITE" id="PS50075"/>
    </source>
</evidence>
<dbReference type="InterPro" id="IPR020806">
    <property type="entry name" value="PKS_PP-bd"/>
</dbReference>
<feature type="domain" description="Carrier" evidence="4">
    <location>
        <begin position="816"/>
        <end position="892"/>
    </location>
</feature>
<organism evidence="5 6">
    <name type="scientific">Effrenium voratum</name>
    <dbReference type="NCBI Taxonomy" id="2562239"/>
    <lineage>
        <taxon>Eukaryota</taxon>
        <taxon>Sar</taxon>
        <taxon>Alveolata</taxon>
        <taxon>Dinophyceae</taxon>
        <taxon>Suessiales</taxon>
        <taxon>Symbiodiniaceae</taxon>
        <taxon>Effrenium</taxon>
    </lineage>
</organism>
<feature type="compositionally biased region" description="Low complexity" evidence="3">
    <location>
        <begin position="896"/>
        <end position="915"/>
    </location>
</feature>
<comment type="caution">
    <text evidence="5">The sequence shown here is derived from an EMBL/GenBank/DDBJ whole genome shotgun (WGS) entry which is preliminary data.</text>
</comment>
<dbReference type="GO" id="GO:0016491">
    <property type="term" value="F:oxidoreductase activity"/>
    <property type="evidence" value="ECO:0007669"/>
    <property type="project" value="InterPro"/>
</dbReference>
<keyword evidence="6" id="KW-1185">Reference proteome</keyword>